<evidence type="ECO:0000256" key="6">
    <source>
        <dbReference type="SAM" id="Phobius"/>
    </source>
</evidence>
<keyword evidence="3 6" id="KW-0812">Transmembrane</keyword>
<dbReference type="GO" id="GO:0055085">
    <property type="term" value="P:transmembrane transport"/>
    <property type="evidence" value="ECO:0007669"/>
    <property type="project" value="TreeGrafter"/>
</dbReference>
<evidence type="ECO:0000256" key="1">
    <source>
        <dbReference type="ARBA" id="ARBA00004141"/>
    </source>
</evidence>
<comment type="similarity">
    <text evidence="2">Belongs to the autoinducer-2 exporter (AI-2E) (TC 2.A.86) family.</text>
</comment>
<comment type="subcellular location">
    <subcellularLocation>
        <location evidence="1">Membrane</location>
        <topology evidence="1">Multi-pass membrane protein</topology>
    </subcellularLocation>
</comment>
<organism evidence="7 8">
    <name type="scientific">Ideonella alba</name>
    <dbReference type="NCBI Taxonomy" id="2824118"/>
    <lineage>
        <taxon>Bacteria</taxon>
        <taxon>Pseudomonadati</taxon>
        <taxon>Pseudomonadota</taxon>
        <taxon>Betaproteobacteria</taxon>
        <taxon>Burkholderiales</taxon>
        <taxon>Sphaerotilaceae</taxon>
        <taxon>Ideonella</taxon>
    </lineage>
</organism>
<evidence type="ECO:0000256" key="2">
    <source>
        <dbReference type="ARBA" id="ARBA00009773"/>
    </source>
</evidence>
<dbReference type="InterPro" id="IPR002549">
    <property type="entry name" value="AI-2E-like"/>
</dbReference>
<keyword evidence="4 6" id="KW-1133">Transmembrane helix</keyword>
<feature type="transmembrane region" description="Helical" evidence="6">
    <location>
        <begin position="307"/>
        <end position="338"/>
    </location>
</feature>
<proteinExistence type="inferred from homology"/>
<evidence type="ECO:0000256" key="5">
    <source>
        <dbReference type="ARBA" id="ARBA00023136"/>
    </source>
</evidence>
<feature type="transmembrane region" description="Helical" evidence="6">
    <location>
        <begin position="213"/>
        <end position="232"/>
    </location>
</feature>
<evidence type="ECO:0000256" key="3">
    <source>
        <dbReference type="ARBA" id="ARBA00022692"/>
    </source>
</evidence>
<gene>
    <name evidence="7" type="ORF">KAK03_20210</name>
</gene>
<dbReference type="PANTHER" id="PTHR21716">
    <property type="entry name" value="TRANSMEMBRANE PROTEIN"/>
    <property type="match status" value="1"/>
</dbReference>
<dbReference type="RefSeq" id="WP_210856508.1">
    <property type="nucleotide sequence ID" value="NZ_JAGQDD010000020.1"/>
</dbReference>
<feature type="transmembrane region" description="Helical" evidence="6">
    <location>
        <begin position="64"/>
        <end position="85"/>
    </location>
</feature>
<keyword evidence="8" id="KW-1185">Reference proteome</keyword>
<feature type="transmembrane region" description="Helical" evidence="6">
    <location>
        <begin position="269"/>
        <end position="287"/>
    </location>
</feature>
<sequence length="353" mass="37764">MNLSPAQRQSLSWLLIAAVVLVLLWLLAPVLMPFLIAAVLAYALQPLTEALARRGWPRSLAATLAVLLAVVSVLAMALLVVPIIARELPILREQIPRGAEWANQVLAPALARLGIEVRLDVAGIKDMVLKGLGGNLEDGLAALLSSARLGGSVVLTVLGNLVLVPLVLFYLLLDWPQMMERLRRLVPPRMRASVDSFLGECDELLGQYLRGQLMVMLVLSVWYAGALALAGFELALPVGVFTGLLVFIPYLGFGLGLVLALLSAVLQFGSWYGLGAVAVVYGLGQMLESFVLTPRLVGERIGLNPLAVIFALMAFGQLFGFVGVLAALPLSAVALVAARRVLAAYLQSELYRG</sequence>
<feature type="transmembrane region" description="Helical" evidence="6">
    <location>
        <begin position="238"/>
        <end position="262"/>
    </location>
</feature>
<dbReference type="EMBL" id="JAGQDD010000020">
    <property type="protein sequence ID" value="MBQ0932801.1"/>
    <property type="molecule type" value="Genomic_DNA"/>
</dbReference>
<dbReference type="Pfam" id="PF01594">
    <property type="entry name" value="AI-2E_transport"/>
    <property type="match status" value="1"/>
</dbReference>
<evidence type="ECO:0000256" key="4">
    <source>
        <dbReference type="ARBA" id="ARBA00022989"/>
    </source>
</evidence>
<comment type="caution">
    <text evidence="7">The sequence shown here is derived from an EMBL/GenBank/DDBJ whole genome shotgun (WGS) entry which is preliminary data.</text>
</comment>
<dbReference type="Proteomes" id="UP000676246">
    <property type="component" value="Unassembled WGS sequence"/>
</dbReference>
<evidence type="ECO:0000313" key="7">
    <source>
        <dbReference type="EMBL" id="MBQ0932801.1"/>
    </source>
</evidence>
<keyword evidence="5 6" id="KW-0472">Membrane</keyword>
<dbReference type="PANTHER" id="PTHR21716:SF64">
    <property type="entry name" value="AI-2 TRANSPORT PROTEIN TQSA"/>
    <property type="match status" value="1"/>
</dbReference>
<name>A0A940YGB6_9BURK</name>
<evidence type="ECO:0000313" key="8">
    <source>
        <dbReference type="Proteomes" id="UP000676246"/>
    </source>
</evidence>
<dbReference type="AlphaFoldDB" id="A0A940YGB6"/>
<protein>
    <submittedName>
        <fullName evidence="7">AI-2E family transporter</fullName>
    </submittedName>
</protein>
<reference evidence="7 8" key="1">
    <citation type="submission" date="2021-04" db="EMBL/GenBank/DDBJ databases">
        <title>The genome sequence of Ideonella sp. 3Y2.</title>
        <authorList>
            <person name="Liu Y."/>
        </authorList>
    </citation>
    <scope>NUCLEOTIDE SEQUENCE [LARGE SCALE GENOMIC DNA]</scope>
    <source>
        <strain evidence="7 8">3Y2</strain>
    </source>
</reference>
<dbReference type="GO" id="GO:0016020">
    <property type="term" value="C:membrane"/>
    <property type="evidence" value="ECO:0007669"/>
    <property type="project" value="UniProtKB-SubCell"/>
</dbReference>
<feature type="transmembrane region" description="Helical" evidence="6">
    <location>
        <begin position="153"/>
        <end position="173"/>
    </location>
</feature>
<feature type="transmembrane region" description="Helical" evidence="6">
    <location>
        <begin position="12"/>
        <end position="43"/>
    </location>
</feature>
<accession>A0A940YGB6</accession>